<dbReference type="EMBL" id="BMYX01000032">
    <property type="protein sequence ID" value="GGY29803.1"/>
    <property type="molecule type" value="Genomic_DNA"/>
</dbReference>
<evidence type="ECO:0000313" key="9">
    <source>
        <dbReference type="Proteomes" id="UP000645257"/>
    </source>
</evidence>
<keyword evidence="2" id="KW-1003">Cell membrane</keyword>
<dbReference type="GO" id="GO:0005886">
    <property type="term" value="C:plasma membrane"/>
    <property type="evidence" value="ECO:0007669"/>
    <property type="project" value="UniProtKB-SubCell"/>
</dbReference>
<name>A0A918P745_9NEIS</name>
<comment type="subcellular location">
    <subcellularLocation>
        <location evidence="1">Cell membrane</location>
        <topology evidence="1">Multi-pass membrane protein</topology>
    </subcellularLocation>
</comment>
<dbReference type="Pfam" id="PF00753">
    <property type="entry name" value="Lactamase_B"/>
    <property type="match status" value="1"/>
</dbReference>
<keyword evidence="9" id="KW-1185">Reference proteome</keyword>
<keyword evidence="5 6" id="KW-0472">Membrane</keyword>
<feature type="transmembrane region" description="Helical" evidence="6">
    <location>
        <begin position="228"/>
        <end position="252"/>
    </location>
</feature>
<proteinExistence type="predicted"/>
<feature type="transmembrane region" description="Helical" evidence="6">
    <location>
        <begin position="272"/>
        <end position="292"/>
    </location>
</feature>
<evidence type="ECO:0000256" key="6">
    <source>
        <dbReference type="SAM" id="Phobius"/>
    </source>
</evidence>
<evidence type="ECO:0000256" key="5">
    <source>
        <dbReference type="ARBA" id="ARBA00023136"/>
    </source>
</evidence>
<feature type="domain" description="Metallo-beta-lactamase" evidence="7">
    <location>
        <begin position="508"/>
        <end position="692"/>
    </location>
</feature>
<feature type="transmembrane region" description="Helical" evidence="6">
    <location>
        <begin position="395"/>
        <end position="414"/>
    </location>
</feature>
<protein>
    <submittedName>
        <fullName evidence="8">Competence protein</fullName>
    </submittedName>
</protein>
<feature type="transmembrane region" description="Helical" evidence="6">
    <location>
        <begin position="339"/>
        <end position="356"/>
    </location>
</feature>
<keyword evidence="4 6" id="KW-1133">Transmembrane helix</keyword>
<dbReference type="Gene3D" id="3.60.15.10">
    <property type="entry name" value="Ribonuclease Z/Hydroxyacylglutathione hydrolase-like"/>
    <property type="match status" value="1"/>
</dbReference>
<reference evidence="8" key="1">
    <citation type="journal article" date="2014" name="Int. J. Syst. Evol. Microbiol.">
        <title>Complete genome sequence of Corynebacterium casei LMG S-19264T (=DSM 44701T), isolated from a smear-ripened cheese.</title>
        <authorList>
            <consortium name="US DOE Joint Genome Institute (JGI-PGF)"/>
            <person name="Walter F."/>
            <person name="Albersmeier A."/>
            <person name="Kalinowski J."/>
            <person name="Ruckert C."/>
        </authorList>
    </citation>
    <scope>NUCLEOTIDE SEQUENCE</scope>
    <source>
        <strain evidence="8">KCTC 32182</strain>
    </source>
</reference>
<comment type="caution">
    <text evidence="8">The sequence shown here is derived from an EMBL/GenBank/DDBJ whole genome shotgun (WGS) entry which is preliminary data.</text>
</comment>
<dbReference type="CDD" id="cd07731">
    <property type="entry name" value="ComA-like_MBL-fold"/>
    <property type="match status" value="1"/>
</dbReference>
<dbReference type="InterPro" id="IPR025405">
    <property type="entry name" value="DUF4131"/>
</dbReference>
<dbReference type="InterPro" id="IPR036866">
    <property type="entry name" value="RibonucZ/Hydroxyglut_hydro"/>
</dbReference>
<dbReference type="PANTHER" id="PTHR30619">
    <property type="entry name" value="DNA INTERNALIZATION/COMPETENCE PROTEIN COMEC/REC2"/>
    <property type="match status" value="1"/>
</dbReference>
<dbReference type="NCBIfam" id="TIGR00361">
    <property type="entry name" value="ComEC_Rec2"/>
    <property type="match status" value="1"/>
</dbReference>
<evidence type="ECO:0000259" key="7">
    <source>
        <dbReference type="SMART" id="SM00849"/>
    </source>
</evidence>
<dbReference type="InterPro" id="IPR004477">
    <property type="entry name" value="ComEC_N"/>
</dbReference>
<gene>
    <name evidence="8" type="ORF">GCM10011289_35890</name>
</gene>
<dbReference type="Pfam" id="PF13567">
    <property type="entry name" value="DUF4131"/>
    <property type="match status" value="1"/>
</dbReference>
<feature type="transmembrane region" description="Helical" evidence="6">
    <location>
        <begin position="45"/>
        <end position="62"/>
    </location>
</feature>
<dbReference type="InterPro" id="IPR035681">
    <property type="entry name" value="ComA-like_MBL"/>
</dbReference>
<dbReference type="InterPro" id="IPR001279">
    <property type="entry name" value="Metallo-B-lactamas"/>
</dbReference>
<accession>A0A918P745</accession>
<dbReference type="InterPro" id="IPR004797">
    <property type="entry name" value="Competence_ComEC/Rec2"/>
</dbReference>
<feature type="transmembrane region" description="Helical" evidence="6">
    <location>
        <begin position="368"/>
        <end position="389"/>
    </location>
</feature>
<evidence type="ECO:0000256" key="4">
    <source>
        <dbReference type="ARBA" id="ARBA00022989"/>
    </source>
</evidence>
<evidence type="ECO:0000256" key="2">
    <source>
        <dbReference type="ARBA" id="ARBA00022475"/>
    </source>
</evidence>
<feature type="transmembrane region" description="Helical" evidence="6">
    <location>
        <begin position="426"/>
        <end position="444"/>
    </location>
</feature>
<dbReference type="NCBIfam" id="TIGR00360">
    <property type="entry name" value="ComEC_N-term"/>
    <property type="match status" value="1"/>
</dbReference>
<evidence type="ECO:0000313" key="8">
    <source>
        <dbReference type="EMBL" id="GGY29803.1"/>
    </source>
</evidence>
<dbReference type="SMART" id="SM00849">
    <property type="entry name" value="Lactamase_B"/>
    <property type="match status" value="1"/>
</dbReference>
<organism evidence="8 9">
    <name type="scientific">Paludibacterium paludis</name>
    <dbReference type="NCBI Taxonomy" id="1225769"/>
    <lineage>
        <taxon>Bacteria</taxon>
        <taxon>Pseudomonadati</taxon>
        <taxon>Pseudomonadota</taxon>
        <taxon>Betaproteobacteria</taxon>
        <taxon>Neisseriales</taxon>
        <taxon>Chromobacteriaceae</taxon>
        <taxon>Paludibacterium</taxon>
    </lineage>
</organism>
<dbReference type="RefSeq" id="WP_189536921.1">
    <property type="nucleotide sequence ID" value="NZ_BMYX01000032.1"/>
</dbReference>
<evidence type="ECO:0000256" key="3">
    <source>
        <dbReference type="ARBA" id="ARBA00022692"/>
    </source>
</evidence>
<keyword evidence="3 6" id="KW-0812">Transmembrane</keyword>
<dbReference type="InterPro" id="IPR052159">
    <property type="entry name" value="Competence_DNA_uptake"/>
</dbReference>
<dbReference type="PANTHER" id="PTHR30619:SF1">
    <property type="entry name" value="RECOMBINATION PROTEIN 2"/>
    <property type="match status" value="1"/>
</dbReference>
<dbReference type="Proteomes" id="UP000645257">
    <property type="component" value="Unassembled WGS sequence"/>
</dbReference>
<dbReference type="SUPFAM" id="SSF56281">
    <property type="entry name" value="Metallo-hydrolase/oxidoreductase"/>
    <property type="match status" value="1"/>
</dbReference>
<sequence length="786" mass="83592">MPVLLAFSLGVTVCALLPGLPDVRLLALMLPVGVGAWRAGMQKRAWLVWSFAFVVGLGWACLRAQWRLDDMLSPSLEGKVVSVELVVRDALPVSGLRTPVDVEIETASTPLHVPGHVRLVDGRGQSWPAGSRWRVPVRLKGMHGTANTFGADLERTSWAAGSLGFAYPAGGRQRLADATGPQAMIDRLRERMARRVSHVLGNNQEAALVAALSVGVTRGMSNESRERFANTGLSHLVAISGLHIGLVAGLVALAVRHFLGWLALRRVAPKPVAVWACVMAAAAYAVLSGFAVPARRAFFMVLFVALMLASRRATSAAAILSLALAAILLADPFAVMTPGLWLSFSMVAALLLIGSGRRKARSGWRSTVAAQWATSVMSLVPVPLFFGGLPLISPVANLIAIPFVSLLLVPLSLVGSLLPFDSVLRAAGWLAGLFLQGVALLDGAPVLNVAVPPAILSVAAMAGAGWLLLPRGVPGKGLAALLLAPFLLYRPDALPGGVFRMTVLDVGQGLSVLLETTSHALLYDTGALAAGKVVLPALAGRGVGRLDRLVLSHHDTDHDGAAPALVAKMPVTGVLAGQADTWHTAPFPAEQCRPGMAWQWDGVSFEVLSPSESVSSRGKNDYSCVIRVTGRFHSALLTGDITARVEQSLSSDDSLELRSDIMTAPHHGSKTSSSDSFLARVGPKWVVVSAGFRNRYGHPHALVLERYRKAGIDVARTDLDGEVTFTAEPVMRIRRYRSDSARYWRARSSSQGDLGLHHIAFPPVFQPVEREAPGNQDTASVRLDQG</sequence>
<dbReference type="GO" id="GO:0030420">
    <property type="term" value="P:establishment of competence for transformation"/>
    <property type="evidence" value="ECO:0007669"/>
    <property type="project" value="InterPro"/>
</dbReference>
<dbReference type="AlphaFoldDB" id="A0A918P745"/>
<dbReference type="Pfam" id="PF03772">
    <property type="entry name" value="Competence"/>
    <property type="match status" value="1"/>
</dbReference>
<evidence type="ECO:0000256" key="1">
    <source>
        <dbReference type="ARBA" id="ARBA00004651"/>
    </source>
</evidence>
<reference evidence="8" key="2">
    <citation type="submission" date="2020-09" db="EMBL/GenBank/DDBJ databases">
        <authorList>
            <person name="Sun Q."/>
            <person name="Kim S."/>
        </authorList>
    </citation>
    <scope>NUCLEOTIDE SEQUENCE</scope>
    <source>
        <strain evidence="8">KCTC 32182</strain>
    </source>
</reference>